<evidence type="ECO:0000256" key="1">
    <source>
        <dbReference type="SAM" id="Phobius"/>
    </source>
</evidence>
<dbReference type="GO" id="GO:0016787">
    <property type="term" value="F:hydrolase activity"/>
    <property type="evidence" value="ECO:0007669"/>
    <property type="project" value="UniProtKB-KW"/>
</dbReference>
<dbReference type="RefSeq" id="WP_105039868.1">
    <property type="nucleotide sequence ID" value="NZ_PPSL01000003.1"/>
</dbReference>
<dbReference type="PRINTS" id="PR00111">
    <property type="entry name" value="ABHYDROLASE"/>
</dbReference>
<dbReference type="PROSITE" id="PS51257">
    <property type="entry name" value="PROKAR_LIPOPROTEIN"/>
    <property type="match status" value="1"/>
</dbReference>
<dbReference type="Proteomes" id="UP000239872">
    <property type="component" value="Unassembled WGS sequence"/>
</dbReference>
<dbReference type="OrthoDB" id="1224630at2"/>
<dbReference type="InterPro" id="IPR050266">
    <property type="entry name" value="AB_hydrolase_sf"/>
</dbReference>
<gene>
    <name evidence="3" type="ORF">CJD36_014325</name>
</gene>
<dbReference type="Pfam" id="PF00561">
    <property type="entry name" value="Abhydrolase_1"/>
    <property type="match status" value="1"/>
</dbReference>
<protein>
    <submittedName>
        <fullName evidence="3">Alpha/beta hydrolase</fullName>
    </submittedName>
</protein>
<dbReference type="SUPFAM" id="SSF53474">
    <property type="entry name" value="alpha/beta-Hydrolases"/>
    <property type="match status" value="1"/>
</dbReference>
<keyword evidence="1" id="KW-0812">Transmembrane</keyword>
<evidence type="ECO:0000259" key="2">
    <source>
        <dbReference type="Pfam" id="PF00561"/>
    </source>
</evidence>
<sequence length="286" mass="31822">MKGTCRFVFRITFCVFVFFVLFAQGCMMMRTADKEAAKSFSNSGVDLFTGFVATQGGKIHYAKTGVDTSATLFFVHGSPGSWDAFETYLKDSDLLLHYRMISIDRPGFGYSGFGRGMSIVEQSKIIGEMIGQLQNGKPFYIIGHSLGGPLCVKLAADYSSLISGVLLLAASVDPGEEKPEGWRPLMKTPPFRWLMPGAFRPSNDELWYFKKDVKTMPVDLRAITCPVIIMQGLLDSMVPPGNAYYAQKQLTHSKAVKLITIPDANHFIPWTRFEMIKNVLMHLSGN</sequence>
<name>A0A2S7SW33_9BACT</name>
<feature type="transmembrane region" description="Helical" evidence="1">
    <location>
        <begin position="7"/>
        <end position="25"/>
    </location>
</feature>
<evidence type="ECO:0000313" key="3">
    <source>
        <dbReference type="EMBL" id="PQJ11140.1"/>
    </source>
</evidence>
<keyword evidence="4" id="KW-1185">Reference proteome</keyword>
<evidence type="ECO:0000313" key="4">
    <source>
        <dbReference type="Proteomes" id="UP000239872"/>
    </source>
</evidence>
<keyword evidence="1" id="KW-0472">Membrane</keyword>
<dbReference type="InterPro" id="IPR000073">
    <property type="entry name" value="AB_hydrolase_1"/>
</dbReference>
<dbReference type="GO" id="GO:0016020">
    <property type="term" value="C:membrane"/>
    <property type="evidence" value="ECO:0007669"/>
    <property type="project" value="TreeGrafter"/>
</dbReference>
<dbReference type="InterPro" id="IPR029058">
    <property type="entry name" value="AB_hydrolase_fold"/>
</dbReference>
<keyword evidence="1" id="KW-1133">Transmembrane helix</keyword>
<proteinExistence type="predicted"/>
<dbReference type="Gene3D" id="3.40.50.1820">
    <property type="entry name" value="alpha/beta hydrolase"/>
    <property type="match status" value="1"/>
</dbReference>
<dbReference type="PANTHER" id="PTHR43798:SF33">
    <property type="entry name" value="HYDROLASE, PUTATIVE (AFU_ORTHOLOGUE AFUA_2G14860)-RELATED"/>
    <property type="match status" value="1"/>
</dbReference>
<reference evidence="3 4" key="1">
    <citation type="submission" date="2018-01" db="EMBL/GenBank/DDBJ databases">
        <title>A novel member of the phylum Bacteroidetes isolated from glacier ice.</title>
        <authorList>
            <person name="Liu Q."/>
            <person name="Xin Y.-H."/>
        </authorList>
    </citation>
    <scope>NUCLEOTIDE SEQUENCE [LARGE SCALE GENOMIC DNA]</scope>
    <source>
        <strain evidence="3 4">RB1R16</strain>
    </source>
</reference>
<comment type="caution">
    <text evidence="3">The sequence shown here is derived from an EMBL/GenBank/DDBJ whole genome shotgun (WGS) entry which is preliminary data.</text>
</comment>
<organism evidence="3 4">
    <name type="scientific">Flavipsychrobacter stenotrophus</name>
    <dbReference type="NCBI Taxonomy" id="2077091"/>
    <lineage>
        <taxon>Bacteria</taxon>
        <taxon>Pseudomonadati</taxon>
        <taxon>Bacteroidota</taxon>
        <taxon>Chitinophagia</taxon>
        <taxon>Chitinophagales</taxon>
        <taxon>Chitinophagaceae</taxon>
        <taxon>Flavipsychrobacter</taxon>
    </lineage>
</organism>
<feature type="domain" description="AB hydrolase-1" evidence="2">
    <location>
        <begin position="71"/>
        <end position="190"/>
    </location>
</feature>
<dbReference type="AlphaFoldDB" id="A0A2S7SW33"/>
<dbReference type="EMBL" id="PPSL01000003">
    <property type="protein sequence ID" value="PQJ11140.1"/>
    <property type="molecule type" value="Genomic_DNA"/>
</dbReference>
<dbReference type="PANTHER" id="PTHR43798">
    <property type="entry name" value="MONOACYLGLYCEROL LIPASE"/>
    <property type="match status" value="1"/>
</dbReference>
<accession>A0A2S7SW33</accession>
<keyword evidence="3" id="KW-0378">Hydrolase</keyword>